<comment type="caution">
    <text evidence="2">The sequence shown here is derived from an EMBL/GenBank/DDBJ whole genome shotgun (WGS) entry which is preliminary data.</text>
</comment>
<evidence type="ECO:0000313" key="2">
    <source>
        <dbReference type="EMBL" id="GAA4005410.1"/>
    </source>
</evidence>
<dbReference type="EMBL" id="BAABAL010000008">
    <property type="protein sequence ID" value="GAA4005410.1"/>
    <property type="molecule type" value="Genomic_DNA"/>
</dbReference>
<dbReference type="PANTHER" id="PTHR33169:SF13">
    <property type="entry name" value="PADR-FAMILY TRANSCRIPTIONAL REGULATOR"/>
    <property type="match status" value="1"/>
</dbReference>
<protein>
    <recommendedName>
        <fullName evidence="1">Transcription regulator PadR N-terminal domain-containing protein</fullName>
    </recommendedName>
</protein>
<dbReference type="Pfam" id="PF03551">
    <property type="entry name" value="PadR"/>
    <property type="match status" value="1"/>
</dbReference>
<dbReference type="InterPro" id="IPR052509">
    <property type="entry name" value="Metal_resp_DNA-bind_regulator"/>
</dbReference>
<dbReference type="InterPro" id="IPR036388">
    <property type="entry name" value="WH-like_DNA-bd_sf"/>
</dbReference>
<feature type="domain" description="Transcription regulator PadR N-terminal" evidence="1">
    <location>
        <begin position="61"/>
        <end position="137"/>
    </location>
</feature>
<evidence type="ECO:0000259" key="1">
    <source>
        <dbReference type="Pfam" id="PF03551"/>
    </source>
</evidence>
<keyword evidence="3" id="KW-1185">Reference proteome</keyword>
<dbReference type="Proteomes" id="UP001501747">
    <property type="component" value="Unassembled WGS sequence"/>
</dbReference>
<accession>A0ABP7S1S2</accession>
<dbReference type="SUPFAM" id="SSF46785">
    <property type="entry name" value="Winged helix' DNA-binding domain"/>
    <property type="match status" value="1"/>
</dbReference>
<dbReference type="InterPro" id="IPR036390">
    <property type="entry name" value="WH_DNA-bd_sf"/>
</dbReference>
<dbReference type="InterPro" id="IPR005149">
    <property type="entry name" value="Tscrpt_reg_PadR_N"/>
</dbReference>
<reference evidence="3" key="1">
    <citation type="journal article" date="2019" name="Int. J. Syst. Evol. Microbiol.">
        <title>The Global Catalogue of Microorganisms (GCM) 10K type strain sequencing project: providing services to taxonomists for standard genome sequencing and annotation.</title>
        <authorList>
            <consortium name="The Broad Institute Genomics Platform"/>
            <consortium name="The Broad Institute Genome Sequencing Center for Infectious Disease"/>
            <person name="Wu L."/>
            <person name="Ma J."/>
        </authorList>
    </citation>
    <scope>NUCLEOTIDE SEQUENCE [LARGE SCALE GENOMIC DNA]</scope>
    <source>
        <strain evidence="3">JCM 17342</strain>
    </source>
</reference>
<gene>
    <name evidence="2" type="ORF">GCM10022247_28450</name>
</gene>
<proteinExistence type="predicted"/>
<name>A0ABP7S1S2_9PSEU</name>
<organism evidence="2 3">
    <name type="scientific">Allokutzneria multivorans</name>
    <dbReference type="NCBI Taxonomy" id="1142134"/>
    <lineage>
        <taxon>Bacteria</taxon>
        <taxon>Bacillati</taxon>
        <taxon>Actinomycetota</taxon>
        <taxon>Actinomycetes</taxon>
        <taxon>Pseudonocardiales</taxon>
        <taxon>Pseudonocardiaceae</taxon>
        <taxon>Allokutzneria</taxon>
    </lineage>
</organism>
<dbReference type="PANTHER" id="PTHR33169">
    <property type="entry name" value="PADR-FAMILY TRANSCRIPTIONAL REGULATOR"/>
    <property type="match status" value="1"/>
</dbReference>
<dbReference type="Gene3D" id="1.10.10.10">
    <property type="entry name" value="Winged helix-like DNA-binding domain superfamily/Winged helix DNA-binding domain"/>
    <property type="match status" value="1"/>
</dbReference>
<evidence type="ECO:0000313" key="3">
    <source>
        <dbReference type="Proteomes" id="UP001501747"/>
    </source>
</evidence>
<sequence>MRPTQNSLAASQSRTVSTTLLTPVITSDPSSYIHHGYNEAGLYPSGVSSATAPLTPAAFQVLLALAGGAGHGYGVMTFVEQTSGGTVKLGPGTLYRTLARLVADGLVTETEGADPDAPHDARRRYYELTALGGQAVRKEAELMAAFVEAARTAGLLTERKCA</sequence>